<dbReference type="NCBIfam" id="TIGR00540">
    <property type="entry name" value="TPR_hemY_coli"/>
    <property type="match status" value="1"/>
</dbReference>
<evidence type="ECO:0000256" key="7">
    <source>
        <dbReference type="ARBA" id="ARBA00022989"/>
    </source>
</evidence>
<dbReference type="AlphaFoldDB" id="A0A3B0Y4H9"/>
<comment type="subcellular location">
    <subcellularLocation>
        <location evidence="2">Cell inner membrane</location>
        <topology evidence="2">Multi-pass membrane protein</topology>
    </subcellularLocation>
</comment>
<dbReference type="Pfam" id="PF07219">
    <property type="entry name" value="HemY_N"/>
    <property type="match status" value="1"/>
</dbReference>
<keyword evidence="5" id="KW-0997">Cell inner membrane</keyword>
<proteinExistence type="predicted"/>
<sequence>MKALLTGFLVLLVSVAAALFALPDPGYVLVGYGNTSVETSLVATAIVLFIAYLAVRALVGVWRVPVRLKRWSGQRQLLKLSQRYDAAVIELVSGKLERAERLLGRLADDRRTPLAACLSAAQAANRLGVDERRDRYLGVALKRFPTAESAICLVQAELQLARGQFDQAQTTLTHLDTLMPRSRDMLRLKMQLYTGQQEWGQLRELLPALRRSEVLDHEQWQRLAVQVYQERIRELTAARDVDTLKNGWTQLPPPVRQDHALLALFIEQLVRLGDHQQAEGLLREQLVQVWDERLVYLYGQLENCDGPAQQGVAEKWLEQHDKDAVLLLVLGKISLRNQLWGKARSYLEASIGQQPTAEAYRLLGDLLEQLEDPDAAGECYRKGLALPLSVMETSTLSIPEEVVLQAVESDRTGMVVSS</sequence>
<dbReference type="GO" id="GO:0042168">
    <property type="term" value="P:heme metabolic process"/>
    <property type="evidence" value="ECO:0007669"/>
    <property type="project" value="InterPro"/>
</dbReference>
<evidence type="ECO:0000256" key="5">
    <source>
        <dbReference type="ARBA" id="ARBA00022519"/>
    </source>
</evidence>
<evidence type="ECO:0000256" key="9">
    <source>
        <dbReference type="ARBA" id="ARBA00023244"/>
    </source>
</evidence>
<evidence type="ECO:0000256" key="8">
    <source>
        <dbReference type="ARBA" id="ARBA00023136"/>
    </source>
</evidence>
<dbReference type="InterPro" id="IPR005254">
    <property type="entry name" value="Heme_biosyn_assoc_TPR_pro"/>
</dbReference>
<dbReference type="GO" id="GO:0006779">
    <property type="term" value="P:porphyrin-containing compound biosynthetic process"/>
    <property type="evidence" value="ECO:0007669"/>
    <property type="project" value="UniProtKB-KW"/>
</dbReference>
<feature type="transmembrane region" description="Helical" evidence="10">
    <location>
        <begin position="41"/>
        <end position="62"/>
    </location>
</feature>
<reference evidence="12" key="1">
    <citation type="submission" date="2018-06" db="EMBL/GenBank/DDBJ databases">
        <authorList>
            <person name="Zhirakovskaya E."/>
        </authorList>
    </citation>
    <scope>NUCLEOTIDE SEQUENCE</scope>
</reference>
<dbReference type="GO" id="GO:0005886">
    <property type="term" value="C:plasma membrane"/>
    <property type="evidence" value="ECO:0007669"/>
    <property type="project" value="UniProtKB-SubCell"/>
</dbReference>
<comment type="function">
    <text evidence="1">Involved in a late step of protoheme IX synthesis.</text>
</comment>
<dbReference type="InterPro" id="IPR010817">
    <property type="entry name" value="HemY_N"/>
</dbReference>
<keyword evidence="9" id="KW-0627">Porphyrin biosynthesis</keyword>
<dbReference type="SUPFAM" id="SSF48452">
    <property type="entry name" value="TPR-like"/>
    <property type="match status" value="1"/>
</dbReference>
<evidence type="ECO:0000256" key="4">
    <source>
        <dbReference type="ARBA" id="ARBA00022475"/>
    </source>
</evidence>
<feature type="domain" description="HemY N-terminal" evidence="11">
    <location>
        <begin position="26"/>
        <end position="128"/>
    </location>
</feature>
<keyword evidence="4" id="KW-1003">Cell membrane</keyword>
<dbReference type="Gene3D" id="1.25.40.10">
    <property type="entry name" value="Tetratricopeptide repeat domain"/>
    <property type="match status" value="1"/>
</dbReference>
<evidence type="ECO:0000313" key="12">
    <source>
        <dbReference type="EMBL" id="VAW75648.1"/>
    </source>
</evidence>
<name>A0A3B0Y4H9_9ZZZZ</name>
<gene>
    <name evidence="12" type="ORF">MNBD_GAMMA15-908</name>
</gene>
<evidence type="ECO:0000256" key="2">
    <source>
        <dbReference type="ARBA" id="ARBA00004429"/>
    </source>
</evidence>
<evidence type="ECO:0000256" key="1">
    <source>
        <dbReference type="ARBA" id="ARBA00002962"/>
    </source>
</evidence>
<evidence type="ECO:0000259" key="11">
    <source>
        <dbReference type="Pfam" id="PF07219"/>
    </source>
</evidence>
<keyword evidence="6 10" id="KW-0812">Transmembrane</keyword>
<evidence type="ECO:0000256" key="10">
    <source>
        <dbReference type="SAM" id="Phobius"/>
    </source>
</evidence>
<keyword evidence="7 10" id="KW-1133">Transmembrane helix</keyword>
<accession>A0A3B0Y4H9</accession>
<dbReference type="Pfam" id="PF13432">
    <property type="entry name" value="TPR_16"/>
    <property type="match status" value="1"/>
</dbReference>
<evidence type="ECO:0000256" key="3">
    <source>
        <dbReference type="ARBA" id="ARBA00004744"/>
    </source>
</evidence>
<dbReference type="InterPro" id="IPR011990">
    <property type="entry name" value="TPR-like_helical_dom_sf"/>
</dbReference>
<keyword evidence="8 10" id="KW-0472">Membrane</keyword>
<dbReference type="EMBL" id="UOFN01000050">
    <property type="protein sequence ID" value="VAW75648.1"/>
    <property type="molecule type" value="Genomic_DNA"/>
</dbReference>
<protein>
    <recommendedName>
        <fullName evidence="11">HemY N-terminal domain-containing protein</fullName>
    </recommendedName>
</protein>
<dbReference type="UniPathway" id="UPA00252"/>
<comment type="pathway">
    <text evidence="3">Porphyrin-containing compound metabolism; protoheme biosynthesis.</text>
</comment>
<organism evidence="12">
    <name type="scientific">hydrothermal vent metagenome</name>
    <dbReference type="NCBI Taxonomy" id="652676"/>
    <lineage>
        <taxon>unclassified sequences</taxon>
        <taxon>metagenomes</taxon>
        <taxon>ecological metagenomes</taxon>
    </lineage>
</organism>
<evidence type="ECO:0000256" key="6">
    <source>
        <dbReference type="ARBA" id="ARBA00022692"/>
    </source>
</evidence>